<reference evidence="2" key="1">
    <citation type="submission" date="2014-04" db="EMBL/GenBank/DDBJ databases">
        <title>Evolutionary Origins and Diversification of the Mycorrhizal Mutualists.</title>
        <authorList>
            <consortium name="DOE Joint Genome Institute"/>
            <consortium name="Mycorrhizal Genomics Consortium"/>
            <person name="Kohler A."/>
            <person name="Kuo A."/>
            <person name="Nagy L.G."/>
            <person name="Floudas D."/>
            <person name="Copeland A."/>
            <person name="Barry K.W."/>
            <person name="Cichocki N."/>
            <person name="Veneault-Fourrey C."/>
            <person name="LaButti K."/>
            <person name="Lindquist E.A."/>
            <person name="Lipzen A."/>
            <person name="Lundell T."/>
            <person name="Morin E."/>
            <person name="Murat C."/>
            <person name="Riley R."/>
            <person name="Ohm R."/>
            <person name="Sun H."/>
            <person name="Tunlid A."/>
            <person name="Henrissat B."/>
            <person name="Grigoriev I.V."/>
            <person name="Hibbett D.S."/>
            <person name="Martin F."/>
        </authorList>
    </citation>
    <scope>NUCLEOTIDE SEQUENCE [LARGE SCALE GENOMIC DNA]</scope>
    <source>
        <strain evidence="2">FD-334 SS-4</strain>
    </source>
</reference>
<dbReference type="OrthoDB" id="3250756at2759"/>
<dbReference type="OMA" id="HEDIKFQ"/>
<accession>A0A0D2NAU9</accession>
<proteinExistence type="predicted"/>
<keyword evidence="2" id="KW-1185">Reference proteome</keyword>
<dbReference type="AlphaFoldDB" id="A0A0D2NAU9"/>
<evidence type="ECO:0000313" key="2">
    <source>
        <dbReference type="Proteomes" id="UP000054270"/>
    </source>
</evidence>
<dbReference type="Proteomes" id="UP000054270">
    <property type="component" value="Unassembled WGS sequence"/>
</dbReference>
<sequence>MLRLSPEIHSKVACLLAGTNRRDLLALCLTCKSLQTAAEPILYSQVTVPTPAACLAACMVLAASQRHAQYVRTFTFVPDARSARLPASSLHTLWATLQCALENVPQLEALRLSDTAFTHSWIFGSRELPVRLRELRLRFAWDAHTVSFVARQRELRSLQIYDAIDDAGPMLHRAVDISLPKLLTFDGTLSIGVQFVTSVLERVQLTVDCESAAALACIDKFAPLHGTLKAMCLLDPTDDMAVPVMETLVRILPDLEYIGTLPYPMTSRHRFHGCLLRMHHLRIIELDVARWNPLPNPLAVQRVLADELRVFCPSLLVIVFWVGGTTRVRWSVNEMDSEEAHLYGGGHGTWQSRGEQGVYQQFGEMWNMA</sequence>
<evidence type="ECO:0000313" key="1">
    <source>
        <dbReference type="EMBL" id="KJA16289.1"/>
    </source>
</evidence>
<protein>
    <recommendedName>
        <fullName evidence="3">F-box domain-containing protein</fullName>
    </recommendedName>
</protein>
<dbReference type="EMBL" id="KN817624">
    <property type="protein sequence ID" value="KJA16289.1"/>
    <property type="molecule type" value="Genomic_DNA"/>
</dbReference>
<gene>
    <name evidence="1" type="ORF">HYPSUDRAFT_207167</name>
</gene>
<name>A0A0D2NAU9_HYPSF</name>
<organism evidence="1 2">
    <name type="scientific">Hypholoma sublateritium (strain FD-334 SS-4)</name>
    <dbReference type="NCBI Taxonomy" id="945553"/>
    <lineage>
        <taxon>Eukaryota</taxon>
        <taxon>Fungi</taxon>
        <taxon>Dikarya</taxon>
        <taxon>Basidiomycota</taxon>
        <taxon>Agaricomycotina</taxon>
        <taxon>Agaricomycetes</taxon>
        <taxon>Agaricomycetidae</taxon>
        <taxon>Agaricales</taxon>
        <taxon>Agaricineae</taxon>
        <taxon>Strophariaceae</taxon>
        <taxon>Hypholoma</taxon>
    </lineage>
</organism>
<evidence type="ECO:0008006" key="3">
    <source>
        <dbReference type="Google" id="ProtNLM"/>
    </source>
</evidence>